<keyword evidence="2" id="KW-0238">DNA-binding</keyword>
<dbReference type="PROSITE" id="PS50932">
    <property type="entry name" value="HTH_LACI_2"/>
    <property type="match status" value="1"/>
</dbReference>
<dbReference type="KEGG" id="cai:Caci_4934"/>
<dbReference type="CDD" id="cd01392">
    <property type="entry name" value="HTH_LacI"/>
    <property type="match status" value="1"/>
</dbReference>
<dbReference type="InterPro" id="IPR028082">
    <property type="entry name" value="Peripla_BP_I"/>
</dbReference>
<dbReference type="SUPFAM" id="SSF47413">
    <property type="entry name" value="lambda repressor-like DNA-binding domains"/>
    <property type="match status" value="1"/>
</dbReference>
<protein>
    <submittedName>
        <fullName evidence="6">Transcriptional regulator, LacI family</fullName>
    </submittedName>
</protein>
<dbReference type="PANTHER" id="PTHR30146">
    <property type="entry name" value="LACI-RELATED TRANSCRIPTIONAL REPRESSOR"/>
    <property type="match status" value="1"/>
</dbReference>
<keyword evidence="1" id="KW-0805">Transcription regulation</keyword>
<keyword evidence="3" id="KW-0804">Transcription</keyword>
<evidence type="ECO:0000256" key="2">
    <source>
        <dbReference type="ARBA" id="ARBA00023125"/>
    </source>
</evidence>
<feature type="domain" description="HTH cro/C1-type" evidence="5">
    <location>
        <begin position="3"/>
        <end position="32"/>
    </location>
</feature>
<dbReference type="AlphaFoldDB" id="C7Q358"/>
<feature type="domain" description="HTH lacI-type" evidence="4">
    <location>
        <begin position="2"/>
        <end position="56"/>
    </location>
</feature>
<dbReference type="InParanoid" id="C7Q358"/>
<dbReference type="InterPro" id="IPR000843">
    <property type="entry name" value="HTH_LacI"/>
</dbReference>
<name>C7Q358_CATAD</name>
<evidence type="ECO:0000259" key="5">
    <source>
        <dbReference type="PROSITE" id="PS50943"/>
    </source>
</evidence>
<dbReference type="PROSITE" id="PS50943">
    <property type="entry name" value="HTH_CROC1"/>
    <property type="match status" value="1"/>
</dbReference>
<accession>C7Q358</accession>
<reference evidence="6 7" key="1">
    <citation type="journal article" date="2009" name="Stand. Genomic Sci.">
        <title>Complete genome sequence of Catenulispora acidiphila type strain (ID 139908).</title>
        <authorList>
            <person name="Copeland A."/>
            <person name="Lapidus A."/>
            <person name="Glavina Del Rio T."/>
            <person name="Nolan M."/>
            <person name="Lucas S."/>
            <person name="Chen F."/>
            <person name="Tice H."/>
            <person name="Cheng J.F."/>
            <person name="Bruce D."/>
            <person name="Goodwin L."/>
            <person name="Pitluck S."/>
            <person name="Mikhailova N."/>
            <person name="Pati A."/>
            <person name="Ivanova N."/>
            <person name="Mavromatis K."/>
            <person name="Chen A."/>
            <person name="Palaniappan K."/>
            <person name="Chain P."/>
            <person name="Land M."/>
            <person name="Hauser L."/>
            <person name="Chang Y.J."/>
            <person name="Jeffries C.D."/>
            <person name="Chertkov O."/>
            <person name="Brettin T."/>
            <person name="Detter J.C."/>
            <person name="Han C."/>
            <person name="Ali Z."/>
            <person name="Tindall B.J."/>
            <person name="Goker M."/>
            <person name="Bristow J."/>
            <person name="Eisen J.A."/>
            <person name="Markowitz V."/>
            <person name="Hugenholtz P."/>
            <person name="Kyrpides N.C."/>
            <person name="Klenk H.P."/>
        </authorList>
    </citation>
    <scope>NUCLEOTIDE SEQUENCE [LARGE SCALE GENOMIC DNA]</scope>
    <source>
        <strain evidence="7">DSM 44928 / JCM 14897 / NBRC 102108 / NRRL B-24433 / ID139908</strain>
    </source>
</reference>
<dbReference type="Pfam" id="PF00356">
    <property type="entry name" value="LacI"/>
    <property type="match status" value="1"/>
</dbReference>
<proteinExistence type="predicted"/>
<sequence>MVTIAEVARRAGVSPSTVSYVLSRKRSISEDTRRKVEAAIAALGYHPHAGARALASNRSNVLALMVPLRSDMYVPVIMEIAMAVATEAREFEQDVLLLTKDEGTGGVRRIAGSGVADAMILMDVELDDDRVPVLRETGTPSVLIGLPADTAGLTCVDLDFEATGAVCVDHLADLGHRDIALIGESEAVYRRHTGFAARTLTGFQRGVAERGLRAVHRPCEGTYESAAGVLARILEERPTTTGFVVQNEAAIAPLLSLLRLAGRVVPEDTSVVAICPDQVALQSSPRLTSVSIPAEEMGRRAVRQAMAQLEGNRRSSLTLLPPRLTVRESSAAAPAV</sequence>
<dbReference type="InterPro" id="IPR046335">
    <property type="entry name" value="LacI/GalR-like_sensor"/>
</dbReference>
<dbReference type="PROSITE" id="PS00356">
    <property type="entry name" value="HTH_LACI_1"/>
    <property type="match status" value="1"/>
</dbReference>
<dbReference type="GO" id="GO:0003700">
    <property type="term" value="F:DNA-binding transcription factor activity"/>
    <property type="evidence" value="ECO:0007669"/>
    <property type="project" value="TreeGrafter"/>
</dbReference>
<dbReference type="EMBL" id="CP001700">
    <property type="protein sequence ID" value="ACU73794.1"/>
    <property type="molecule type" value="Genomic_DNA"/>
</dbReference>
<evidence type="ECO:0000313" key="7">
    <source>
        <dbReference type="Proteomes" id="UP000000851"/>
    </source>
</evidence>
<evidence type="ECO:0000313" key="6">
    <source>
        <dbReference type="EMBL" id="ACU73794.1"/>
    </source>
</evidence>
<dbReference type="PANTHER" id="PTHR30146:SF153">
    <property type="entry name" value="LACTOSE OPERON REPRESSOR"/>
    <property type="match status" value="1"/>
</dbReference>
<organism evidence="6 7">
    <name type="scientific">Catenulispora acidiphila (strain DSM 44928 / JCM 14897 / NBRC 102108 / NRRL B-24433 / ID139908)</name>
    <dbReference type="NCBI Taxonomy" id="479433"/>
    <lineage>
        <taxon>Bacteria</taxon>
        <taxon>Bacillati</taxon>
        <taxon>Actinomycetota</taxon>
        <taxon>Actinomycetes</taxon>
        <taxon>Catenulisporales</taxon>
        <taxon>Catenulisporaceae</taxon>
        <taxon>Catenulispora</taxon>
    </lineage>
</organism>
<keyword evidence="7" id="KW-1185">Reference proteome</keyword>
<evidence type="ECO:0000259" key="4">
    <source>
        <dbReference type="PROSITE" id="PS50932"/>
    </source>
</evidence>
<dbReference type="eggNOG" id="COG1609">
    <property type="taxonomic scope" value="Bacteria"/>
</dbReference>
<evidence type="ECO:0000256" key="1">
    <source>
        <dbReference type="ARBA" id="ARBA00023015"/>
    </source>
</evidence>
<dbReference type="Gene3D" id="3.40.50.2300">
    <property type="match status" value="2"/>
</dbReference>
<dbReference type="RefSeq" id="WP_015793523.1">
    <property type="nucleotide sequence ID" value="NC_013131.1"/>
</dbReference>
<dbReference type="InterPro" id="IPR001387">
    <property type="entry name" value="Cro/C1-type_HTH"/>
</dbReference>
<dbReference type="OrthoDB" id="252678at2"/>
<dbReference type="STRING" id="479433.Caci_4934"/>
<evidence type="ECO:0000256" key="3">
    <source>
        <dbReference type="ARBA" id="ARBA00023163"/>
    </source>
</evidence>
<dbReference type="Gene3D" id="1.10.260.40">
    <property type="entry name" value="lambda repressor-like DNA-binding domains"/>
    <property type="match status" value="1"/>
</dbReference>
<dbReference type="SMART" id="SM00354">
    <property type="entry name" value="HTH_LACI"/>
    <property type="match status" value="1"/>
</dbReference>
<dbReference type="InterPro" id="IPR010982">
    <property type="entry name" value="Lambda_DNA-bd_dom_sf"/>
</dbReference>
<dbReference type="Pfam" id="PF13377">
    <property type="entry name" value="Peripla_BP_3"/>
    <property type="match status" value="1"/>
</dbReference>
<gene>
    <name evidence="6" type="ordered locus">Caci_4934</name>
</gene>
<dbReference type="Proteomes" id="UP000000851">
    <property type="component" value="Chromosome"/>
</dbReference>
<dbReference type="GO" id="GO:0000976">
    <property type="term" value="F:transcription cis-regulatory region binding"/>
    <property type="evidence" value="ECO:0007669"/>
    <property type="project" value="TreeGrafter"/>
</dbReference>
<dbReference type="HOGENOM" id="CLU_037628_6_1_11"/>
<dbReference type="SUPFAM" id="SSF53822">
    <property type="entry name" value="Periplasmic binding protein-like I"/>
    <property type="match status" value="1"/>
</dbReference>